<evidence type="ECO:0000313" key="8">
    <source>
        <dbReference type="EMBL" id="TDT43103.1"/>
    </source>
</evidence>
<evidence type="ECO:0000256" key="3">
    <source>
        <dbReference type="ARBA" id="ARBA00022692"/>
    </source>
</evidence>
<keyword evidence="3 7" id="KW-0812">Transmembrane</keyword>
<dbReference type="RefSeq" id="WP_133735195.1">
    <property type="nucleotide sequence ID" value="NZ_SOAX01000002.1"/>
</dbReference>
<proteinExistence type="inferred from homology"/>
<dbReference type="InterPro" id="IPR023081">
    <property type="entry name" value="Cell_div_FtsB"/>
</dbReference>
<comment type="caution">
    <text evidence="8">The sequence shown here is derived from an EMBL/GenBank/DDBJ whole genome shotgun (WGS) entry which is preliminary data.</text>
</comment>
<dbReference type="AlphaFoldDB" id="A0A4R7JZV9"/>
<dbReference type="EMBL" id="SOAX01000002">
    <property type="protein sequence ID" value="TDT43103.1"/>
    <property type="molecule type" value="Genomic_DNA"/>
</dbReference>
<keyword evidence="4 7" id="KW-1133">Transmembrane helix</keyword>
<dbReference type="GO" id="GO:0005886">
    <property type="term" value="C:plasma membrane"/>
    <property type="evidence" value="ECO:0007669"/>
    <property type="project" value="UniProtKB-SubCell"/>
</dbReference>
<evidence type="ECO:0000256" key="7">
    <source>
        <dbReference type="HAMAP-Rule" id="MF_00599"/>
    </source>
</evidence>
<evidence type="ECO:0000313" key="9">
    <source>
        <dbReference type="Proteomes" id="UP000295830"/>
    </source>
</evidence>
<dbReference type="GO" id="GO:0032153">
    <property type="term" value="C:cell division site"/>
    <property type="evidence" value="ECO:0007669"/>
    <property type="project" value="UniProtKB-UniRule"/>
</dbReference>
<evidence type="ECO:0000256" key="5">
    <source>
        <dbReference type="ARBA" id="ARBA00023136"/>
    </source>
</evidence>
<dbReference type="GO" id="GO:0030428">
    <property type="term" value="C:cell septum"/>
    <property type="evidence" value="ECO:0007669"/>
    <property type="project" value="TreeGrafter"/>
</dbReference>
<keyword evidence="5 7" id="KW-0472">Membrane</keyword>
<keyword evidence="9" id="KW-1185">Reference proteome</keyword>
<dbReference type="PANTHER" id="PTHR37485:SF1">
    <property type="entry name" value="CELL DIVISION PROTEIN FTSB"/>
    <property type="match status" value="1"/>
</dbReference>
<name>A0A4R7JZV9_9GAMM</name>
<organism evidence="8 9">
    <name type="scientific">Halospina denitrificans</name>
    <dbReference type="NCBI Taxonomy" id="332522"/>
    <lineage>
        <taxon>Bacteria</taxon>
        <taxon>Pseudomonadati</taxon>
        <taxon>Pseudomonadota</taxon>
        <taxon>Gammaproteobacteria</taxon>
        <taxon>Halospina</taxon>
    </lineage>
</organism>
<keyword evidence="7" id="KW-0997">Cell inner membrane</keyword>
<dbReference type="InterPro" id="IPR007060">
    <property type="entry name" value="FtsL/DivIC"/>
</dbReference>
<dbReference type="Proteomes" id="UP000295830">
    <property type="component" value="Unassembled WGS sequence"/>
</dbReference>
<keyword evidence="2 7" id="KW-0132">Cell division</keyword>
<dbReference type="GO" id="GO:0043093">
    <property type="term" value="P:FtsZ-dependent cytokinesis"/>
    <property type="evidence" value="ECO:0007669"/>
    <property type="project" value="UniProtKB-UniRule"/>
</dbReference>
<accession>A0A4R7JZV9</accession>
<evidence type="ECO:0000256" key="4">
    <source>
        <dbReference type="ARBA" id="ARBA00022989"/>
    </source>
</evidence>
<feature type="topological domain" description="Periplasmic" evidence="7">
    <location>
        <begin position="22"/>
        <end position="90"/>
    </location>
</feature>
<dbReference type="NCBIfam" id="NF002058">
    <property type="entry name" value="PRK00888.1"/>
    <property type="match status" value="1"/>
</dbReference>
<evidence type="ECO:0000256" key="2">
    <source>
        <dbReference type="ARBA" id="ARBA00022618"/>
    </source>
</evidence>
<feature type="topological domain" description="Cytoplasmic" evidence="7">
    <location>
        <begin position="1"/>
        <end position="3"/>
    </location>
</feature>
<keyword evidence="6 7" id="KW-0131">Cell cycle</keyword>
<comment type="subunit">
    <text evidence="7">Part of a complex composed of FtsB, FtsL and FtsQ.</text>
</comment>
<comment type="similarity">
    <text evidence="7">Belongs to the FtsB family.</text>
</comment>
<gene>
    <name evidence="7" type="primary">ftsB</name>
    <name evidence="8" type="ORF">DES49_0913</name>
</gene>
<keyword evidence="1 7" id="KW-1003">Cell membrane</keyword>
<comment type="function">
    <text evidence="7">Essential cell division protein. May link together the upstream cell division proteins, which are predominantly cytoplasmic, with the downstream cell division proteins, which are predominantly periplasmic.</text>
</comment>
<evidence type="ECO:0000256" key="1">
    <source>
        <dbReference type="ARBA" id="ARBA00022475"/>
    </source>
</evidence>
<sequence length="90" mass="10363">MKWLWGIMAVLILLLQVRLWTGENSLIQAWDLHEQIEQQKEINAGLEARNAELFAEVNNLGDGSRAIEERARVNLGMVREDETFFLVVDP</sequence>
<dbReference type="HAMAP" id="MF_00599">
    <property type="entry name" value="FtsB"/>
    <property type="match status" value="1"/>
</dbReference>
<dbReference type="OrthoDB" id="7061211at2"/>
<comment type="subcellular location">
    <subcellularLocation>
        <location evidence="7">Cell inner membrane</location>
        <topology evidence="7">Single-pass type II membrane protein</topology>
    </subcellularLocation>
    <text evidence="7">Localizes to the division septum.</text>
</comment>
<protein>
    <recommendedName>
        <fullName evidence="7">Cell division protein FtsB</fullName>
    </recommendedName>
</protein>
<reference evidence="8 9" key="1">
    <citation type="submission" date="2019-03" db="EMBL/GenBank/DDBJ databases">
        <title>Genomic Encyclopedia of Type Strains, Phase IV (KMG-IV): sequencing the most valuable type-strain genomes for metagenomic binning, comparative biology and taxonomic classification.</title>
        <authorList>
            <person name="Goeker M."/>
        </authorList>
    </citation>
    <scope>NUCLEOTIDE SEQUENCE [LARGE SCALE GENOMIC DNA]</scope>
    <source>
        <strain evidence="8 9">DSM 15505</strain>
    </source>
</reference>
<dbReference type="Pfam" id="PF04977">
    <property type="entry name" value="DivIC"/>
    <property type="match status" value="1"/>
</dbReference>
<evidence type="ECO:0000256" key="6">
    <source>
        <dbReference type="ARBA" id="ARBA00023306"/>
    </source>
</evidence>
<dbReference type="PANTHER" id="PTHR37485">
    <property type="entry name" value="CELL DIVISION PROTEIN FTSB"/>
    <property type="match status" value="1"/>
</dbReference>